<dbReference type="SUPFAM" id="SSF52518">
    <property type="entry name" value="Thiamin diphosphate-binding fold (THDP-binding)"/>
    <property type="match status" value="1"/>
</dbReference>
<dbReference type="InterPro" id="IPR029061">
    <property type="entry name" value="THDP-binding"/>
</dbReference>
<evidence type="ECO:0000256" key="8">
    <source>
        <dbReference type="ARBA" id="ARBA00051231"/>
    </source>
</evidence>
<dbReference type="GO" id="GO:0000166">
    <property type="term" value="F:nucleotide binding"/>
    <property type="evidence" value="ECO:0007669"/>
    <property type="project" value="InterPro"/>
</dbReference>
<evidence type="ECO:0000256" key="2">
    <source>
        <dbReference type="ARBA" id="ARBA00010928"/>
    </source>
</evidence>
<organism evidence="13 14">
    <name type="scientific">Elliptochloris bilobata</name>
    <dbReference type="NCBI Taxonomy" id="381761"/>
    <lineage>
        <taxon>Eukaryota</taxon>
        <taxon>Viridiplantae</taxon>
        <taxon>Chlorophyta</taxon>
        <taxon>core chlorophytes</taxon>
        <taxon>Trebouxiophyceae</taxon>
        <taxon>Trebouxiophyceae incertae sedis</taxon>
        <taxon>Elliptochloris clade</taxon>
        <taxon>Elliptochloris</taxon>
    </lineage>
</organism>
<dbReference type="Proteomes" id="UP001445335">
    <property type="component" value="Unassembled WGS sequence"/>
</dbReference>
<feature type="domain" description="Dehydrogenase E1 component" evidence="10">
    <location>
        <begin position="409"/>
        <end position="702"/>
    </location>
</feature>
<evidence type="ECO:0000313" key="13">
    <source>
        <dbReference type="EMBL" id="KAK9841830.1"/>
    </source>
</evidence>
<dbReference type="FunFam" id="3.40.50.970:FF:000013">
    <property type="entry name" value="Pyruvate dehydrogenase E1 component subunit alpha"/>
    <property type="match status" value="1"/>
</dbReference>
<evidence type="ECO:0000256" key="1">
    <source>
        <dbReference type="ARBA" id="ARBA00001964"/>
    </source>
</evidence>
<dbReference type="Pfam" id="PF01408">
    <property type="entry name" value="GFO_IDH_MocA"/>
    <property type="match status" value="1"/>
</dbReference>
<keyword evidence="14" id="KW-1185">Reference proteome</keyword>
<dbReference type="Gene3D" id="3.40.50.970">
    <property type="match status" value="1"/>
</dbReference>
<keyword evidence="5 9" id="KW-0786">Thiamine pyrophosphate</keyword>
<dbReference type="EC" id="1.2.4.1" evidence="9"/>
<dbReference type="InterPro" id="IPR036291">
    <property type="entry name" value="NAD(P)-bd_dom_sf"/>
</dbReference>
<dbReference type="InterPro" id="IPR055170">
    <property type="entry name" value="GFO_IDH_MocA-like_dom"/>
</dbReference>
<dbReference type="Gene3D" id="3.40.50.720">
    <property type="entry name" value="NAD(P)-binding Rossmann-like Domain"/>
    <property type="match status" value="1"/>
</dbReference>
<evidence type="ECO:0000256" key="3">
    <source>
        <dbReference type="ARBA" id="ARBA00011130"/>
    </source>
</evidence>
<dbReference type="InterPro" id="IPR001017">
    <property type="entry name" value="DH_E1"/>
</dbReference>
<sequence length="732" mass="78347">MAEPLGVALLGAGIFARDAYLPLLRQSKEIRLVAVWSRSSEAASALLPAVHEFSPDATALAGEAGLEALLQHPGIGAVLVVLPVDVAPRVALRFLAVGKPVLQEKPVAPDVVAARDTLRQHAALASPPLWAIAENYRSEQVFCEARRIISSRALGEIIKLDLVADMPMNAANKYFGSVWRRDAAVCPGAFLMDSSVHFVAALRALAAAAGLGEAAHAAGRAYSTTDALPAPDALVGHVVFECGRGASVSISFSCALPRFSLAATGTRGALEVQRGGWAAGRGEYRLLVQAHDEAAPRVEKVAFSGLEDELAAFVAQVRGSASSDEAYRTSLAEGVRDLALVEALLASSSAGAPALSSSLLLGRRFQQTAAAEEEDTITLKVSEYKGHNIDPPSATVTTTKAELMKFFETMYRMRRMEIAADMMYKAKFIRGFCHLYDGQEAVLVGLEAASDFKDSIITSYRDHCTHLGRGGTMLEVMAELMGRTEGASKGLGGSMHMYKKEHNFYGGQGIVGAQVPVGAGLAFAHKYRNDGSVAYAMYGDGAANQGQGFEAFNIAGLWSLPAIFICENNHYGMGTSIARGSKSSAFYTRGDYVPGLKIDGMDVLAVKHGVAYAKEYAVKNGPIVLEMDTYRYHGHSMSDPGSTYRTRDEIAAMRQQRDPIEHVRRLLQEHAGVEAAELKKVEKAVKKEVDAAVEQAKKGTIPSVDVLYKNIYKAPLDSVARGVDAKSIHKLA</sequence>
<comment type="similarity">
    <text evidence="2">Belongs to the Gfo/Idh/MocA family.</text>
</comment>
<dbReference type="Pfam" id="PF22725">
    <property type="entry name" value="GFO_IDH_MocA_C3"/>
    <property type="match status" value="1"/>
</dbReference>
<evidence type="ECO:0000256" key="5">
    <source>
        <dbReference type="ARBA" id="ARBA00023052"/>
    </source>
</evidence>
<dbReference type="EMBL" id="JALJOU010000010">
    <property type="protein sequence ID" value="KAK9841830.1"/>
    <property type="molecule type" value="Genomic_DNA"/>
</dbReference>
<reference evidence="13 14" key="1">
    <citation type="journal article" date="2024" name="Nat. Commun.">
        <title>Phylogenomics reveals the evolutionary origins of lichenization in chlorophyte algae.</title>
        <authorList>
            <person name="Puginier C."/>
            <person name="Libourel C."/>
            <person name="Otte J."/>
            <person name="Skaloud P."/>
            <person name="Haon M."/>
            <person name="Grisel S."/>
            <person name="Petersen M."/>
            <person name="Berrin J.G."/>
            <person name="Delaux P.M."/>
            <person name="Dal Grande F."/>
            <person name="Keller J."/>
        </authorList>
    </citation>
    <scope>NUCLEOTIDE SEQUENCE [LARGE SCALE GENOMIC DNA]</scope>
    <source>
        <strain evidence="13 14">SAG 245.80</strain>
    </source>
</reference>
<evidence type="ECO:0000259" key="11">
    <source>
        <dbReference type="Pfam" id="PF01408"/>
    </source>
</evidence>
<proteinExistence type="inferred from homology"/>
<evidence type="ECO:0000259" key="12">
    <source>
        <dbReference type="Pfam" id="PF22725"/>
    </source>
</evidence>
<dbReference type="PANTHER" id="PTHR11516:SF60">
    <property type="entry name" value="PYRUVATE DEHYDROGENASE E1 COMPONENT SUBUNIT ALPHA"/>
    <property type="match status" value="1"/>
</dbReference>
<comment type="subunit">
    <text evidence="3">Tetramer of 2 alpha and 2 beta subunits.</text>
</comment>
<evidence type="ECO:0000313" key="14">
    <source>
        <dbReference type="Proteomes" id="UP001445335"/>
    </source>
</evidence>
<evidence type="ECO:0000256" key="4">
    <source>
        <dbReference type="ARBA" id="ARBA00023002"/>
    </source>
</evidence>
<evidence type="ECO:0000256" key="7">
    <source>
        <dbReference type="ARBA" id="ARBA00025211"/>
    </source>
</evidence>
<dbReference type="AlphaFoldDB" id="A0AAW1S612"/>
<keyword evidence="4 9" id="KW-0560">Oxidoreductase</keyword>
<feature type="domain" description="Gfo/Idh/MocA-like oxidoreductase N-terminal" evidence="11">
    <location>
        <begin position="6"/>
        <end position="118"/>
    </location>
</feature>
<comment type="catalytic activity">
    <reaction evidence="8 9">
        <text>N(6)-[(R)-lipoyl]-L-lysyl-[protein] + pyruvate + H(+) = N(6)-[(R)-S(8)-acetyldihydrolipoyl]-L-lysyl-[protein] + CO2</text>
        <dbReference type="Rhea" id="RHEA:19189"/>
        <dbReference type="Rhea" id="RHEA-COMP:10474"/>
        <dbReference type="Rhea" id="RHEA-COMP:10478"/>
        <dbReference type="ChEBI" id="CHEBI:15361"/>
        <dbReference type="ChEBI" id="CHEBI:15378"/>
        <dbReference type="ChEBI" id="CHEBI:16526"/>
        <dbReference type="ChEBI" id="CHEBI:83099"/>
        <dbReference type="ChEBI" id="CHEBI:83111"/>
        <dbReference type="EC" id="1.2.4.1"/>
    </reaction>
</comment>
<keyword evidence="6 9" id="KW-0670">Pyruvate</keyword>
<dbReference type="InterPro" id="IPR017597">
    <property type="entry name" value="Pyrv_DH_E1_asu_subgrp-y"/>
</dbReference>
<comment type="function">
    <text evidence="7">The pyruvate dehydrogenase complex catalyzes the overall conversion of pyruvate to acetyl-CoA and CO(2). It contains multiple copies of three enzymatic components: pyruvate dehydrogenase (E1), dihydrolipoamide acetyltransferase (E2) and lipoamide dehydrogenase (E3).</text>
</comment>
<dbReference type="InterPro" id="IPR050642">
    <property type="entry name" value="PDH_E1_Alpha_Subunit"/>
</dbReference>
<dbReference type="GO" id="GO:0004739">
    <property type="term" value="F:pyruvate dehydrogenase (acetyl-transferring) activity"/>
    <property type="evidence" value="ECO:0007669"/>
    <property type="project" value="UniProtKB-UniRule"/>
</dbReference>
<feature type="domain" description="GFO/IDH/MocA-like oxidoreductase" evidence="12">
    <location>
        <begin position="144"/>
        <end position="271"/>
    </location>
</feature>
<dbReference type="GO" id="GO:0006086">
    <property type="term" value="P:pyruvate decarboxylation to acetyl-CoA"/>
    <property type="evidence" value="ECO:0007669"/>
    <property type="project" value="InterPro"/>
</dbReference>
<protein>
    <recommendedName>
        <fullName evidence="9">Pyruvate dehydrogenase E1 component subunit alpha</fullName>
        <ecNumber evidence="9">1.2.4.1</ecNumber>
    </recommendedName>
</protein>
<dbReference type="SUPFAM" id="SSF51735">
    <property type="entry name" value="NAD(P)-binding Rossmann-fold domains"/>
    <property type="match status" value="1"/>
</dbReference>
<accession>A0AAW1S612</accession>
<gene>
    <name evidence="13" type="ORF">WJX81_005987</name>
</gene>
<evidence type="ECO:0000256" key="6">
    <source>
        <dbReference type="ARBA" id="ARBA00023317"/>
    </source>
</evidence>
<dbReference type="NCBIfam" id="TIGR03182">
    <property type="entry name" value="PDH_E1_alph_y"/>
    <property type="match status" value="1"/>
</dbReference>
<evidence type="ECO:0000256" key="9">
    <source>
        <dbReference type="RuleBase" id="RU361139"/>
    </source>
</evidence>
<comment type="cofactor">
    <cofactor evidence="1 9">
        <name>thiamine diphosphate</name>
        <dbReference type="ChEBI" id="CHEBI:58937"/>
    </cofactor>
</comment>
<dbReference type="CDD" id="cd02000">
    <property type="entry name" value="TPP_E1_PDC_ADC_BCADC"/>
    <property type="match status" value="1"/>
</dbReference>
<comment type="caution">
    <text evidence="13">The sequence shown here is derived from an EMBL/GenBank/DDBJ whole genome shotgun (WGS) entry which is preliminary data.</text>
</comment>
<dbReference type="Pfam" id="PF00676">
    <property type="entry name" value="E1_dh"/>
    <property type="match status" value="1"/>
</dbReference>
<evidence type="ECO:0000259" key="10">
    <source>
        <dbReference type="Pfam" id="PF00676"/>
    </source>
</evidence>
<name>A0AAW1S612_9CHLO</name>
<dbReference type="Gene3D" id="3.30.360.10">
    <property type="entry name" value="Dihydrodipicolinate Reductase, domain 2"/>
    <property type="match status" value="1"/>
</dbReference>
<dbReference type="InterPro" id="IPR000683">
    <property type="entry name" value="Gfo/Idh/MocA-like_OxRdtase_N"/>
</dbReference>
<dbReference type="PANTHER" id="PTHR11516">
    <property type="entry name" value="PYRUVATE DEHYDROGENASE E1 COMPONENT, ALPHA SUBUNIT BACTERIAL AND ORGANELLAR"/>
    <property type="match status" value="1"/>
</dbReference>
<dbReference type="SUPFAM" id="SSF55347">
    <property type="entry name" value="Glyceraldehyde-3-phosphate dehydrogenase-like, C-terminal domain"/>
    <property type="match status" value="1"/>
</dbReference>